<dbReference type="InterPro" id="IPR003439">
    <property type="entry name" value="ABC_transporter-like_ATP-bd"/>
</dbReference>
<dbReference type="Pfam" id="PF00005">
    <property type="entry name" value="ABC_tran"/>
    <property type="match status" value="1"/>
</dbReference>
<feature type="domain" description="ABC transporter" evidence="1">
    <location>
        <begin position="30"/>
        <end position="100"/>
    </location>
</feature>
<accession>A0A0F8WW82</accession>
<dbReference type="InterPro" id="IPR027417">
    <property type="entry name" value="P-loop_NTPase"/>
</dbReference>
<dbReference type="SUPFAM" id="SSF52540">
    <property type="entry name" value="P-loop containing nucleoside triphosphate hydrolases"/>
    <property type="match status" value="1"/>
</dbReference>
<proteinExistence type="predicted"/>
<dbReference type="AlphaFoldDB" id="A0A0F8WW82"/>
<dbReference type="GO" id="GO:0022857">
    <property type="term" value="F:transmembrane transporter activity"/>
    <property type="evidence" value="ECO:0007669"/>
    <property type="project" value="TreeGrafter"/>
</dbReference>
<evidence type="ECO:0000313" key="2">
    <source>
        <dbReference type="EMBL" id="KKK52680.1"/>
    </source>
</evidence>
<organism evidence="2">
    <name type="scientific">marine sediment metagenome</name>
    <dbReference type="NCBI Taxonomy" id="412755"/>
    <lineage>
        <taxon>unclassified sequences</taxon>
        <taxon>metagenomes</taxon>
        <taxon>ecological metagenomes</taxon>
    </lineage>
</organism>
<dbReference type="EMBL" id="LAZR01066898">
    <property type="protein sequence ID" value="KKK52680.1"/>
    <property type="molecule type" value="Genomic_DNA"/>
</dbReference>
<name>A0A0F8WW82_9ZZZZ</name>
<dbReference type="GO" id="GO:0005524">
    <property type="term" value="F:ATP binding"/>
    <property type="evidence" value="ECO:0007669"/>
    <property type="project" value="InterPro"/>
</dbReference>
<dbReference type="GO" id="GO:0016887">
    <property type="term" value="F:ATP hydrolysis activity"/>
    <property type="evidence" value="ECO:0007669"/>
    <property type="project" value="InterPro"/>
</dbReference>
<reference evidence="2" key="1">
    <citation type="journal article" date="2015" name="Nature">
        <title>Complex archaea that bridge the gap between prokaryotes and eukaryotes.</title>
        <authorList>
            <person name="Spang A."/>
            <person name="Saw J.H."/>
            <person name="Jorgensen S.L."/>
            <person name="Zaremba-Niedzwiedzka K."/>
            <person name="Martijn J."/>
            <person name="Lind A.E."/>
            <person name="van Eijk R."/>
            <person name="Schleper C."/>
            <person name="Guy L."/>
            <person name="Ettema T.J."/>
        </authorList>
    </citation>
    <scope>NUCLEOTIDE SEQUENCE</scope>
</reference>
<dbReference type="GO" id="GO:0005886">
    <property type="term" value="C:plasma membrane"/>
    <property type="evidence" value="ECO:0007669"/>
    <property type="project" value="TreeGrafter"/>
</dbReference>
<dbReference type="PANTHER" id="PTHR24220">
    <property type="entry name" value="IMPORT ATP-BINDING PROTEIN"/>
    <property type="match status" value="1"/>
</dbReference>
<dbReference type="InterPro" id="IPR015854">
    <property type="entry name" value="ABC_transpr_LolD-like"/>
</dbReference>
<comment type="caution">
    <text evidence="2">The sequence shown here is derived from an EMBL/GenBank/DDBJ whole genome shotgun (WGS) entry which is preliminary data.</text>
</comment>
<gene>
    <name evidence="2" type="ORF">LCGC14_3102460</name>
</gene>
<protein>
    <recommendedName>
        <fullName evidence="1">ABC transporter domain-containing protein</fullName>
    </recommendedName>
</protein>
<sequence length="105" mass="12076">MNLITLENVTQIYERKNILGIPSKRRTIALSDVNLTFKENSITLFLGPSGSGKTTLMNIISTLTIPTVGRVTFRNKIVQDFKDLELQDMRRKIIGYMHQELFNNF</sequence>
<dbReference type="Gene3D" id="3.40.50.300">
    <property type="entry name" value="P-loop containing nucleotide triphosphate hydrolases"/>
    <property type="match status" value="1"/>
</dbReference>
<evidence type="ECO:0000259" key="1">
    <source>
        <dbReference type="Pfam" id="PF00005"/>
    </source>
</evidence>